<feature type="region of interest" description="Disordered" evidence="1">
    <location>
        <begin position="59"/>
        <end position="81"/>
    </location>
</feature>
<sequence>MAKYTSLNEAMEAKDDLAEAEIRYRLLAEAFEASPQLRGNLNPALERAKAEIARLRVTKPPKGSGKVVPFDPSRFQKKSTS</sequence>
<protein>
    <recommendedName>
        <fullName evidence="4">Terminase small subunit</fullName>
    </recommendedName>
</protein>
<evidence type="ECO:0000313" key="2">
    <source>
        <dbReference type="EMBL" id="PQM52038.1"/>
    </source>
</evidence>
<name>A0A9X7IMK3_9MYCO</name>
<evidence type="ECO:0000313" key="3">
    <source>
        <dbReference type="Proteomes" id="UP000237911"/>
    </source>
</evidence>
<evidence type="ECO:0008006" key="4">
    <source>
        <dbReference type="Google" id="ProtNLM"/>
    </source>
</evidence>
<comment type="caution">
    <text evidence="2">The sequence shown here is derived from an EMBL/GenBank/DDBJ whole genome shotgun (WGS) entry which is preliminary data.</text>
</comment>
<dbReference type="EMBL" id="PUEV01000053">
    <property type="protein sequence ID" value="PQM52038.1"/>
    <property type="molecule type" value="Genomic_DNA"/>
</dbReference>
<reference evidence="2 3" key="1">
    <citation type="submission" date="2018-02" db="EMBL/GenBank/DDBJ databases">
        <title>Draft genome sequence of Mycobacterium virginiense isolated from mud of a swine farm in Japan.</title>
        <authorList>
            <person name="Ohya K."/>
        </authorList>
    </citation>
    <scope>NUCLEOTIDE SEQUENCE [LARGE SCALE GENOMIC DNA]</scope>
    <source>
        <strain evidence="2 3">GF75</strain>
    </source>
</reference>
<organism evidence="2 3">
    <name type="scientific">Mycolicibacter virginiensis</name>
    <dbReference type="NCBI Taxonomy" id="1795032"/>
    <lineage>
        <taxon>Bacteria</taxon>
        <taxon>Bacillati</taxon>
        <taxon>Actinomycetota</taxon>
        <taxon>Actinomycetes</taxon>
        <taxon>Mycobacteriales</taxon>
        <taxon>Mycobacteriaceae</taxon>
        <taxon>Mycolicibacter</taxon>
    </lineage>
</organism>
<accession>A0A9X7IMK3</accession>
<keyword evidence="3" id="KW-1185">Reference proteome</keyword>
<evidence type="ECO:0000256" key="1">
    <source>
        <dbReference type="SAM" id="MobiDB-lite"/>
    </source>
</evidence>
<dbReference type="Proteomes" id="UP000237911">
    <property type="component" value="Unassembled WGS sequence"/>
</dbReference>
<dbReference type="RefSeq" id="WP_105295152.1">
    <property type="nucleotide sequence ID" value="NZ_CP092430.2"/>
</dbReference>
<proteinExistence type="predicted"/>
<gene>
    <name evidence="2" type="ORF">C5U48_11785</name>
</gene>
<dbReference type="AlphaFoldDB" id="A0A9X7IMK3"/>